<reference evidence="15 16" key="1">
    <citation type="journal article" date="2017" name="Int. J. Syst. Evol. Microbiol.">
        <title>Erythrobacter aquimixticola sp. nov., isolated from the junction between the ocean and a freshwater spring.</title>
        <authorList>
            <person name="Park S."/>
            <person name="Jung Y.T."/>
            <person name="Choi S.J."/>
            <person name="Yoon J.H."/>
        </authorList>
    </citation>
    <scope>NUCLEOTIDE SEQUENCE [LARGE SCALE GENOMIC DNA]</scope>
    <source>
        <strain evidence="15 16">JSSK-14</strain>
    </source>
</reference>
<evidence type="ECO:0000256" key="11">
    <source>
        <dbReference type="RuleBase" id="RU003357"/>
    </source>
</evidence>
<dbReference type="InterPro" id="IPR036942">
    <property type="entry name" value="Beta-barrel_TonB_sf"/>
</dbReference>
<evidence type="ECO:0000259" key="14">
    <source>
        <dbReference type="Pfam" id="PF07715"/>
    </source>
</evidence>
<dbReference type="Pfam" id="PF07715">
    <property type="entry name" value="Plug"/>
    <property type="match status" value="1"/>
</dbReference>
<evidence type="ECO:0000256" key="1">
    <source>
        <dbReference type="ARBA" id="ARBA00004571"/>
    </source>
</evidence>
<evidence type="ECO:0000256" key="4">
    <source>
        <dbReference type="ARBA" id="ARBA00022692"/>
    </source>
</evidence>
<protein>
    <submittedName>
        <fullName evidence="15">TonB-dependent receptor</fullName>
    </submittedName>
</protein>
<dbReference type="GO" id="GO:0006811">
    <property type="term" value="P:monoatomic ion transport"/>
    <property type="evidence" value="ECO:0007669"/>
    <property type="project" value="UniProtKB-KW"/>
</dbReference>
<dbReference type="InterPro" id="IPR037066">
    <property type="entry name" value="Plug_dom_sf"/>
</dbReference>
<evidence type="ECO:0000256" key="9">
    <source>
        <dbReference type="ARBA" id="ARBA00023237"/>
    </source>
</evidence>
<evidence type="ECO:0000313" key="16">
    <source>
        <dbReference type="Proteomes" id="UP000285232"/>
    </source>
</evidence>
<dbReference type="Gene3D" id="2.170.130.10">
    <property type="entry name" value="TonB-dependent receptor, plug domain"/>
    <property type="match status" value="1"/>
</dbReference>
<evidence type="ECO:0000256" key="10">
    <source>
        <dbReference type="PROSITE-ProRule" id="PRU01360"/>
    </source>
</evidence>
<keyword evidence="2 10" id="KW-0813">Transport</keyword>
<evidence type="ECO:0000256" key="6">
    <source>
        <dbReference type="ARBA" id="ARBA00023065"/>
    </source>
</evidence>
<gene>
    <name evidence="15" type="ORF">D6201_05585</name>
</gene>
<name>A0A419RT00_9SPHN</name>
<evidence type="ECO:0000256" key="7">
    <source>
        <dbReference type="ARBA" id="ARBA00023077"/>
    </source>
</evidence>
<keyword evidence="7 11" id="KW-0798">TonB box</keyword>
<keyword evidence="16" id="KW-1185">Reference proteome</keyword>
<evidence type="ECO:0000256" key="5">
    <source>
        <dbReference type="ARBA" id="ARBA00022729"/>
    </source>
</evidence>
<evidence type="ECO:0000256" key="2">
    <source>
        <dbReference type="ARBA" id="ARBA00022448"/>
    </source>
</evidence>
<feature type="domain" description="TonB-dependent receptor-like beta-barrel" evidence="13">
    <location>
        <begin position="181"/>
        <end position="607"/>
    </location>
</feature>
<dbReference type="Pfam" id="PF00593">
    <property type="entry name" value="TonB_dep_Rec_b-barrel"/>
    <property type="match status" value="1"/>
</dbReference>
<keyword evidence="3 10" id="KW-1134">Transmembrane beta strand</keyword>
<dbReference type="SUPFAM" id="SSF56935">
    <property type="entry name" value="Porins"/>
    <property type="match status" value="1"/>
</dbReference>
<dbReference type="InterPro" id="IPR000531">
    <property type="entry name" value="Beta-barrel_TonB"/>
</dbReference>
<feature type="signal peptide" evidence="12">
    <location>
        <begin position="1"/>
        <end position="25"/>
    </location>
</feature>
<evidence type="ECO:0000259" key="13">
    <source>
        <dbReference type="Pfam" id="PF00593"/>
    </source>
</evidence>
<evidence type="ECO:0000256" key="8">
    <source>
        <dbReference type="ARBA" id="ARBA00023136"/>
    </source>
</evidence>
<dbReference type="PROSITE" id="PS52016">
    <property type="entry name" value="TONB_DEPENDENT_REC_3"/>
    <property type="match status" value="1"/>
</dbReference>
<dbReference type="InterPro" id="IPR012910">
    <property type="entry name" value="Plug_dom"/>
</dbReference>
<accession>A0A419RT00</accession>
<sequence>MIGGFVLKYLICGVSLAALAVPAAAQDEEPSIILTDVRTGEEFITVTATGTRTEVEDTGQAVTVITENEILDVQGSDLTRVLQRVPGLSLSRNGGLGAFTGVRVRGAEAEQLLVIVDGVRVADPASPSGGFDFGNLLSANLGKLDILRGSNSTIWGSDAIGGVLVASTRAESGLLASAEYGANDSVLATASGGLSDPDTGFLGLSGSFANTDGFSAAETGTEADGFEQWALDGHARYYFSDRLEVFARLRQAEGELEFDGFPAPDFSLADTDEVQDTSQTFGSAGMVYDSGPLFVQGSYSFADTSRDNFNRDFGDDPTFTSDGRSGRIAVNGEWRPIGPLLLNFGAENEWTAYETLFAERASTRIFGTYAQAGVEWRGISGHLGARFTDHDDFGSEVSFGADASYAIASNWRVRASIGEGFKAPSLFQLLSDFGNAALEPEESTSLDLGIAYGDRAQAVYGGVTLFHRETDDQIAFVGCFGVEDTICEDRPFGTYDNIARTRALGVEVEAGVFTLDSLRLGAVYAFTEAEDRDSGNRLPRRPRHAATLTADWQAIGALTLGADLRLVSNSFDNAANTVRLDGYELLTLRAAYELNNMVELYGRVENVWDEDYQTAAGYATRGRAAFVGARLRL</sequence>
<dbReference type="InterPro" id="IPR039426">
    <property type="entry name" value="TonB-dep_rcpt-like"/>
</dbReference>
<keyword evidence="8 10" id="KW-0472">Membrane</keyword>
<comment type="similarity">
    <text evidence="10 11">Belongs to the TonB-dependent receptor family.</text>
</comment>
<dbReference type="GO" id="GO:0015889">
    <property type="term" value="P:cobalamin transport"/>
    <property type="evidence" value="ECO:0007669"/>
    <property type="project" value="TreeGrafter"/>
</dbReference>
<keyword evidence="9 10" id="KW-0998">Cell outer membrane</keyword>
<dbReference type="OrthoDB" id="9796221at2"/>
<keyword evidence="4 10" id="KW-0812">Transmembrane</keyword>
<evidence type="ECO:0000256" key="3">
    <source>
        <dbReference type="ARBA" id="ARBA00022452"/>
    </source>
</evidence>
<keyword evidence="5 12" id="KW-0732">Signal</keyword>
<keyword evidence="15" id="KW-0675">Receptor</keyword>
<feature type="chain" id="PRO_5019290164" evidence="12">
    <location>
        <begin position="26"/>
        <end position="633"/>
    </location>
</feature>
<comment type="subcellular location">
    <subcellularLocation>
        <location evidence="1 10">Cell outer membrane</location>
        <topology evidence="1 10">Multi-pass membrane protein</topology>
    </subcellularLocation>
</comment>
<dbReference type="Proteomes" id="UP000285232">
    <property type="component" value="Unassembled WGS sequence"/>
</dbReference>
<proteinExistence type="inferred from homology"/>
<dbReference type="AlphaFoldDB" id="A0A419RT00"/>
<dbReference type="Gene3D" id="2.40.170.20">
    <property type="entry name" value="TonB-dependent receptor, beta-barrel domain"/>
    <property type="match status" value="1"/>
</dbReference>
<dbReference type="EMBL" id="RAHX01000001">
    <property type="protein sequence ID" value="RJY08899.1"/>
    <property type="molecule type" value="Genomic_DNA"/>
</dbReference>
<dbReference type="GO" id="GO:0009279">
    <property type="term" value="C:cell outer membrane"/>
    <property type="evidence" value="ECO:0007669"/>
    <property type="project" value="UniProtKB-SubCell"/>
</dbReference>
<dbReference type="PANTHER" id="PTHR30069">
    <property type="entry name" value="TONB-DEPENDENT OUTER MEMBRANE RECEPTOR"/>
    <property type="match status" value="1"/>
</dbReference>
<evidence type="ECO:0000256" key="12">
    <source>
        <dbReference type="SAM" id="SignalP"/>
    </source>
</evidence>
<evidence type="ECO:0000313" key="15">
    <source>
        <dbReference type="EMBL" id="RJY08899.1"/>
    </source>
</evidence>
<organism evidence="15 16">
    <name type="scientific">Aurantiacibacter aquimixticola</name>
    <dbReference type="NCBI Taxonomy" id="1958945"/>
    <lineage>
        <taxon>Bacteria</taxon>
        <taxon>Pseudomonadati</taxon>
        <taxon>Pseudomonadota</taxon>
        <taxon>Alphaproteobacteria</taxon>
        <taxon>Sphingomonadales</taxon>
        <taxon>Erythrobacteraceae</taxon>
        <taxon>Aurantiacibacter</taxon>
    </lineage>
</organism>
<comment type="caution">
    <text evidence="15">The sequence shown here is derived from an EMBL/GenBank/DDBJ whole genome shotgun (WGS) entry which is preliminary data.</text>
</comment>
<dbReference type="CDD" id="cd01347">
    <property type="entry name" value="ligand_gated_channel"/>
    <property type="match status" value="1"/>
</dbReference>
<keyword evidence="6" id="KW-0406">Ion transport</keyword>
<dbReference type="PANTHER" id="PTHR30069:SF53">
    <property type="entry name" value="COLICIN I RECEPTOR-RELATED"/>
    <property type="match status" value="1"/>
</dbReference>
<feature type="domain" description="TonB-dependent receptor plug" evidence="14">
    <location>
        <begin position="55"/>
        <end position="163"/>
    </location>
</feature>